<comment type="caution">
    <text evidence="1">The sequence shown here is derived from an EMBL/GenBank/DDBJ whole genome shotgun (WGS) entry which is preliminary data.</text>
</comment>
<dbReference type="AlphaFoldDB" id="A0A1H9AZN5"/>
<reference evidence="1 2" key="1">
    <citation type="submission" date="2016-10" db="EMBL/GenBank/DDBJ databases">
        <authorList>
            <person name="Varghese N."/>
            <person name="Submissions S."/>
        </authorList>
    </citation>
    <scope>NUCLEOTIDE SEQUENCE [LARGE SCALE GENOMIC DNA]</scope>
    <source>
        <strain evidence="1 2">TC-13</strain>
    </source>
</reference>
<dbReference type="Proteomes" id="UP000199410">
    <property type="component" value="Unassembled WGS sequence"/>
</dbReference>
<name>A0A1H9AZN5_9BACI</name>
<accession>A0A1H9AZN5</accession>
<protein>
    <submittedName>
        <fullName evidence="1">Uncharacterized protein</fullName>
    </submittedName>
</protein>
<sequence>MNNADREIEILTNATLLAGALLNADERKRESMLPKLKVLENEVKMAQLDVHKNLKRLVIMTVNAAIRYSSSGKQSDAKLARRNGNEVAKELGRLKRLARCKGCD</sequence>
<dbReference type="RefSeq" id="WP_089984489.1">
    <property type="nucleotide sequence ID" value="NZ_FMVP01000002.1"/>
</dbReference>
<organism evidence="1 2">
    <name type="scientific">Lysinibacillus fusiformis</name>
    <dbReference type="NCBI Taxonomy" id="28031"/>
    <lineage>
        <taxon>Bacteria</taxon>
        <taxon>Bacillati</taxon>
        <taxon>Bacillota</taxon>
        <taxon>Bacilli</taxon>
        <taxon>Bacillales</taxon>
        <taxon>Bacillaceae</taxon>
        <taxon>Lysinibacillus</taxon>
    </lineage>
</organism>
<dbReference type="EMBL" id="FOEL01000002">
    <property type="protein sequence ID" value="SEP81947.1"/>
    <property type="molecule type" value="Genomic_DNA"/>
</dbReference>
<evidence type="ECO:0000313" key="2">
    <source>
        <dbReference type="Proteomes" id="UP000199410"/>
    </source>
</evidence>
<evidence type="ECO:0000313" key="1">
    <source>
        <dbReference type="EMBL" id="SEP81947.1"/>
    </source>
</evidence>
<proteinExistence type="predicted"/>
<gene>
    <name evidence="1" type="ORF">SAMN02787113_00647</name>
</gene>